<evidence type="ECO:0000313" key="3">
    <source>
        <dbReference type="Proteomes" id="UP000427906"/>
    </source>
</evidence>
<dbReference type="KEGG" id="dalk:DSCA_48420"/>
<name>A0A5K7YME2_9BACT</name>
<gene>
    <name evidence="2" type="ORF">DSCA_48420</name>
</gene>
<evidence type="ECO:0000313" key="2">
    <source>
        <dbReference type="EMBL" id="BBO70912.1"/>
    </source>
</evidence>
<proteinExistence type="predicted"/>
<feature type="compositionally biased region" description="Basic residues" evidence="1">
    <location>
        <begin position="1"/>
        <end position="20"/>
    </location>
</feature>
<reference evidence="2 3" key="1">
    <citation type="submission" date="2019-11" db="EMBL/GenBank/DDBJ databases">
        <title>Comparative genomics of hydrocarbon-degrading Desulfosarcina strains.</title>
        <authorList>
            <person name="Watanabe M."/>
            <person name="Kojima H."/>
            <person name="Fukui M."/>
        </authorList>
    </citation>
    <scope>NUCLEOTIDE SEQUENCE [LARGE SCALE GENOMIC DNA]</scope>
    <source>
        <strain evidence="2 3">PL12</strain>
    </source>
</reference>
<organism evidence="2 3">
    <name type="scientific">Desulfosarcina alkanivorans</name>
    <dbReference type="NCBI Taxonomy" id="571177"/>
    <lineage>
        <taxon>Bacteria</taxon>
        <taxon>Pseudomonadati</taxon>
        <taxon>Thermodesulfobacteriota</taxon>
        <taxon>Desulfobacteria</taxon>
        <taxon>Desulfobacterales</taxon>
        <taxon>Desulfosarcinaceae</taxon>
        <taxon>Desulfosarcina</taxon>
    </lineage>
</organism>
<feature type="region of interest" description="Disordered" evidence="1">
    <location>
        <begin position="1"/>
        <end position="22"/>
    </location>
</feature>
<sequence length="80" mass="9237">MTHNRIKLMPKPSEKKRKRPEKLSYWRSSHQCFSIDYKGIITEICKGDLGYGEMDRLDGVFHAAIGCKQKGRNACHLQEA</sequence>
<protein>
    <submittedName>
        <fullName evidence="2">Uncharacterized protein</fullName>
    </submittedName>
</protein>
<dbReference type="RefSeq" id="WP_155318813.1">
    <property type="nucleotide sequence ID" value="NZ_AP021874.1"/>
</dbReference>
<dbReference type="AlphaFoldDB" id="A0A5K7YME2"/>
<accession>A0A5K7YME2</accession>
<keyword evidence="3" id="KW-1185">Reference proteome</keyword>
<evidence type="ECO:0000256" key="1">
    <source>
        <dbReference type="SAM" id="MobiDB-lite"/>
    </source>
</evidence>
<dbReference type="Proteomes" id="UP000427906">
    <property type="component" value="Chromosome"/>
</dbReference>
<dbReference type="EMBL" id="AP021874">
    <property type="protein sequence ID" value="BBO70912.1"/>
    <property type="molecule type" value="Genomic_DNA"/>
</dbReference>